<dbReference type="GO" id="GO:0005506">
    <property type="term" value="F:iron ion binding"/>
    <property type="evidence" value="ECO:0007669"/>
    <property type="project" value="InterPro"/>
</dbReference>
<dbReference type="AlphaFoldDB" id="A0A4D7AL54"/>
<dbReference type="InterPro" id="IPR036073">
    <property type="entry name" value="Desulfoferrodoxin_Fe-bd_dom_sf"/>
</dbReference>
<dbReference type="PANTHER" id="PTHR46558:SF11">
    <property type="entry name" value="HTH-TYPE TRANSCRIPTIONAL REGULATOR XRE"/>
    <property type="match status" value="1"/>
</dbReference>
<dbReference type="Pfam" id="PF01381">
    <property type="entry name" value="HTH_3"/>
    <property type="match status" value="1"/>
</dbReference>
<dbReference type="SUPFAM" id="SSF57802">
    <property type="entry name" value="Rubredoxin-like"/>
    <property type="match status" value="1"/>
</dbReference>
<dbReference type="SMART" id="SM00530">
    <property type="entry name" value="HTH_XRE"/>
    <property type="match status" value="1"/>
</dbReference>
<reference evidence="4" key="1">
    <citation type="submission" date="2018-12" db="EMBL/GenBank/DDBJ databases">
        <title>Dusodibacter welbiota gen. nov., sp. nov., isolated from human faeces and emended description of the Oscillibacter genus.</title>
        <authorList>
            <person name="Le Roy T."/>
            <person name="Van der Smissen P."/>
            <person name="Delzenne N."/>
            <person name="Muccioli G."/>
            <person name="Collet J.F."/>
            <person name="Cani P.D."/>
        </authorList>
    </citation>
    <scope>NUCLEOTIDE SEQUENCE [LARGE SCALE GENOMIC DNA]</scope>
    <source>
        <strain evidence="4">J115</strain>
    </source>
</reference>
<dbReference type="KEGG" id="obj:EIO64_03335"/>
<protein>
    <submittedName>
        <fullName evidence="3">Helix-turn-helix domain-containing protein</fullName>
    </submittedName>
</protein>
<name>A0A4D7AL54_9FIRM</name>
<evidence type="ECO:0000313" key="4">
    <source>
        <dbReference type="Proteomes" id="UP000298642"/>
    </source>
</evidence>
<dbReference type="SUPFAM" id="SSF49367">
    <property type="entry name" value="Superoxide reductase-like"/>
    <property type="match status" value="1"/>
</dbReference>
<dbReference type="GO" id="GO:0003677">
    <property type="term" value="F:DNA binding"/>
    <property type="evidence" value="ECO:0007669"/>
    <property type="project" value="UniProtKB-KW"/>
</dbReference>
<proteinExistence type="predicted"/>
<dbReference type="EMBL" id="CP034413">
    <property type="protein sequence ID" value="QCI58383.1"/>
    <property type="molecule type" value="Genomic_DNA"/>
</dbReference>
<keyword evidence="4" id="KW-1185">Reference proteome</keyword>
<organism evidence="3 4">
    <name type="scientific">Dysosmobacter welbionis</name>
    <dbReference type="NCBI Taxonomy" id="2093857"/>
    <lineage>
        <taxon>Bacteria</taxon>
        <taxon>Bacillati</taxon>
        <taxon>Bacillota</taxon>
        <taxon>Clostridia</taxon>
        <taxon>Eubacteriales</taxon>
        <taxon>Oscillospiraceae</taxon>
        <taxon>Dysosmobacter</taxon>
    </lineage>
</organism>
<dbReference type="GO" id="GO:0016491">
    <property type="term" value="F:oxidoreductase activity"/>
    <property type="evidence" value="ECO:0007669"/>
    <property type="project" value="InterPro"/>
</dbReference>
<evidence type="ECO:0000259" key="2">
    <source>
        <dbReference type="PROSITE" id="PS50943"/>
    </source>
</evidence>
<dbReference type="PANTHER" id="PTHR46558">
    <property type="entry name" value="TRACRIPTIONAL REGULATORY PROTEIN-RELATED-RELATED"/>
    <property type="match status" value="1"/>
</dbReference>
<dbReference type="Gene3D" id="1.10.260.40">
    <property type="entry name" value="lambda repressor-like DNA-binding domains"/>
    <property type="match status" value="1"/>
</dbReference>
<dbReference type="PROSITE" id="PS50943">
    <property type="entry name" value="HTH_CROC1"/>
    <property type="match status" value="1"/>
</dbReference>
<dbReference type="InterPro" id="IPR001387">
    <property type="entry name" value="Cro/C1-type_HTH"/>
</dbReference>
<dbReference type="CDD" id="cd00093">
    <property type="entry name" value="HTH_XRE"/>
    <property type="match status" value="1"/>
</dbReference>
<accession>A0A4D7AL54</accession>
<evidence type="ECO:0000256" key="1">
    <source>
        <dbReference type="ARBA" id="ARBA00023125"/>
    </source>
</evidence>
<sequence>MHDQDTGTLLRRLRLERGWTQRQAAELLGVSAQAVSKWERGQGCPDVGMLPRLAKIFGVSVEGILDGDLLPAAPDGGNMKKIQFYVCPDCGNILTAAAGGQLACCGRRLEPLEVRSADPDHAVTVQEVEEDWYVTFRHPMDKGHYIRFTACVTPDRLLLARLYPEQGSEFRIPQLRGGAKLYLCCSCHGLFQAKLP</sequence>
<evidence type="ECO:0000313" key="3">
    <source>
        <dbReference type="EMBL" id="QCI58383.1"/>
    </source>
</evidence>
<dbReference type="Gene3D" id="2.60.40.730">
    <property type="entry name" value="SOR catalytic domain"/>
    <property type="match status" value="1"/>
</dbReference>
<dbReference type="GeneID" id="89523204"/>
<dbReference type="Proteomes" id="UP000298642">
    <property type="component" value="Chromosome"/>
</dbReference>
<keyword evidence="1" id="KW-0238">DNA-binding</keyword>
<dbReference type="InterPro" id="IPR010982">
    <property type="entry name" value="Lambda_DNA-bd_dom_sf"/>
</dbReference>
<feature type="domain" description="HTH cro/C1-type" evidence="2">
    <location>
        <begin position="10"/>
        <end position="64"/>
    </location>
</feature>
<dbReference type="RefSeq" id="WP_021751565.1">
    <property type="nucleotide sequence ID" value="NZ_CP034413.3"/>
</dbReference>
<gene>
    <name evidence="3" type="ORF">EIO64_03335</name>
</gene>
<dbReference type="SUPFAM" id="SSF47413">
    <property type="entry name" value="lambda repressor-like DNA-binding domains"/>
    <property type="match status" value="1"/>
</dbReference>